<gene>
    <name evidence="3" type="ORF">ACFOW7_19910</name>
</gene>
<keyword evidence="3" id="KW-0282">Flagellum</keyword>
<name>A0ABV8MX61_9NEIS</name>
<evidence type="ECO:0000256" key="1">
    <source>
        <dbReference type="SAM" id="MobiDB-lite"/>
    </source>
</evidence>
<dbReference type="EMBL" id="JBHSBU010000001">
    <property type="protein sequence ID" value="MFC4161606.1"/>
    <property type="molecule type" value="Genomic_DNA"/>
</dbReference>
<evidence type="ECO:0000313" key="4">
    <source>
        <dbReference type="Proteomes" id="UP001595791"/>
    </source>
</evidence>
<protein>
    <submittedName>
        <fullName evidence="3">Flagellar hook-length control protein FliK</fullName>
    </submittedName>
</protein>
<feature type="domain" description="Flagellar hook-length control protein-like C-terminal" evidence="2">
    <location>
        <begin position="292"/>
        <end position="363"/>
    </location>
</feature>
<dbReference type="Pfam" id="PF02120">
    <property type="entry name" value="Flg_hook"/>
    <property type="match status" value="1"/>
</dbReference>
<reference evidence="4" key="1">
    <citation type="journal article" date="2019" name="Int. J. Syst. Evol. Microbiol.">
        <title>The Global Catalogue of Microorganisms (GCM) 10K type strain sequencing project: providing services to taxonomists for standard genome sequencing and annotation.</title>
        <authorList>
            <consortium name="The Broad Institute Genomics Platform"/>
            <consortium name="The Broad Institute Genome Sequencing Center for Infectious Disease"/>
            <person name="Wu L."/>
            <person name="Ma J."/>
        </authorList>
    </citation>
    <scope>NUCLEOTIDE SEQUENCE [LARGE SCALE GENOMIC DNA]</scope>
    <source>
        <strain evidence="4">LMG 29894</strain>
    </source>
</reference>
<sequence length="370" mass="40305">MIPSNAVAAQLQAYLKTPDLPLVRVVDAVEGIQRLFTVGEQLRAQVATPLQNGRFAVMVKDQLLDLNLPRNTEPGQELDLRVLSNSPRLVFLLQRPPATTDTAVPLPTAEPEPGVQISDTARFLASLLGREIANKPGTGTAQTAIIGNLALAEALPDTPELATKLEQAISRSGLFYESHQADWVAGRQTLDQLLKEPQARLIRPPEQAPTAPLQPRATEETPRSPVAAASEALAEATANTELDAMPPLARQMVQQQLGVLDQRMVVWQGQVWPGQTMRWEIEEEPEHGPERQQDEATSSWRTRLSLDLPHLGHVGVDIGLAAGGRISVRFLVTEAATAERIRAEQAALDQRLDAAGLELVSLALDREQVE</sequence>
<comment type="caution">
    <text evidence="3">The sequence shown here is derived from an EMBL/GenBank/DDBJ whole genome shotgun (WGS) entry which is preliminary data.</text>
</comment>
<dbReference type="RefSeq" id="WP_378167735.1">
    <property type="nucleotide sequence ID" value="NZ_JBHSBU010000001.1"/>
</dbReference>
<accession>A0ABV8MX61</accession>
<dbReference type="InterPro" id="IPR021136">
    <property type="entry name" value="Flagellar_hook_control-like_C"/>
</dbReference>
<feature type="region of interest" description="Disordered" evidence="1">
    <location>
        <begin position="199"/>
        <end position="233"/>
    </location>
</feature>
<evidence type="ECO:0000313" key="3">
    <source>
        <dbReference type="EMBL" id="MFC4161606.1"/>
    </source>
</evidence>
<dbReference type="Proteomes" id="UP001595791">
    <property type="component" value="Unassembled WGS sequence"/>
</dbReference>
<keyword evidence="3" id="KW-0966">Cell projection</keyword>
<evidence type="ECO:0000259" key="2">
    <source>
        <dbReference type="Pfam" id="PF02120"/>
    </source>
</evidence>
<keyword evidence="3" id="KW-0969">Cilium</keyword>
<keyword evidence="4" id="KW-1185">Reference proteome</keyword>
<proteinExistence type="predicted"/>
<dbReference type="Gene3D" id="3.30.750.140">
    <property type="match status" value="1"/>
</dbReference>
<organism evidence="3 4">
    <name type="scientific">Chitinimonas lacunae</name>
    <dbReference type="NCBI Taxonomy" id="1963018"/>
    <lineage>
        <taxon>Bacteria</taxon>
        <taxon>Pseudomonadati</taxon>
        <taxon>Pseudomonadota</taxon>
        <taxon>Betaproteobacteria</taxon>
        <taxon>Neisseriales</taxon>
        <taxon>Chitinibacteraceae</taxon>
        <taxon>Chitinimonas</taxon>
    </lineage>
</organism>
<dbReference type="InterPro" id="IPR038610">
    <property type="entry name" value="FliK-like_C_sf"/>
</dbReference>